<reference evidence="2" key="2">
    <citation type="submission" date="2023-05" db="EMBL/GenBank/DDBJ databases">
        <authorList>
            <consortium name="Lawrence Berkeley National Laboratory"/>
            <person name="Steindorff A."/>
            <person name="Hensen N."/>
            <person name="Bonometti L."/>
            <person name="Westerberg I."/>
            <person name="Brannstrom I.O."/>
            <person name="Guillou S."/>
            <person name="Cros-Aarteil S."/>
            <person name="Calhoun S."/>
            <person name="Haridas S."/>
            <person name="Kuo A."/>
            <person name="Mondo S."/>
            <person name="Pangilinan J."/>
            <person name="Riley R."/>
            <person name="Labutti K."/>
            <person name="Andreopoulos B."/>
            <person name="Lipzen A."/>
            <person name="Chen C."/>
            <person name="Yanf M."/>
            <person name="Daum C."/>
            <person name="Ng V."/>
            <person name="Clum A."/>
            <person name="Ohm R."/>
            <person name="Martin F."/>
            <person name="Silar P."/>
            <person name="Natvig D."/>
            <person name="Lalanne C."/>
            <person name="Gautier V."/>
            <person name="Ament-Velasquez S.L."/>
            <person name="Kruys A."/>
            <person name="Hutchinson M.I."/>
            <person name="Powell A.J."/>
            <person name="Barry K."/>
            <person name="Miller A.N."/>
            <person name="Grigoriev I.V."/>
            <person name="Debuchy R."/>
            <person name="Gladieux P."/>
            <person name="Thoren M.H."/>
            <person name="Johannesson H."/>
        </authorList>
    </citation>
    <scope>NUCLEOTIDE SEQUENCE</scope>
    <source>
        <strain evidence="2">PSN293</strain>
    </source>
</reference>
<dbReference type="EMBL" id="MU858148">
    <property type="protein sequence ID" value="KAK4211464.1"/>
    <property type="molecule type" value="Genomic_DNA"/>
</dbReference>
<comment type="caution">
    <text evidence="2">The sequence shown here is derived from an EMBL/GenBank/DDBJ whole genome shotgun (WGS) entry which is preliminary data.</text>
</comment>
<dbReference type="Pfam" id="PF20150">
    <property type="entry name" value="2EXR"/>
    <property type="match status" value="1"/>
</dbReference>
<dbReference type="InterPro" id="IPR045518">
    <property type="entry name" value="2EXR"/>
</dbReference>
<dbReference type="Proteomes" id="UP001301769">
    <property type="component" value="Unassembled WGS sequence"/>
</dbReference>
<dbReference type="PANTHER" id="PTHR35910">
    <property type="entry name" value="2EXR DOMAIN-CONTAINING PROTEIN"/>
    <property type="match status" value="1"/>
</dbReference>
<evidence type="ECO:0000313" key="2">
    <source>
        <dbReference type="EMBL" id="KAK4211464.1"/>
    </source>
</evidence>
<gene>
    <name evidence="2" type="ORF">QBC37DRAFT_402433</name>
</gene>
<protein>
    <recommendedName>
        <fullName evidence="1">2EXR domain-containing protein</fullName>
    </recommendedName>
</protein>
<feature type="domain" description="2EXR" evidence="1">
    <location>
        <begin position="14"/>
        <end position="129"/>
    </location>
</feature>
<evidence type="ECO:0000259" key="1">
    <source>
        <dbReference type="Pfam" id="PF20150"/>
    </source>
</evidence>
<name>A0AAN7B5W7_9PEZI</name>
<accession>A0AAN7B5W7</accession>
<keyword evidence="3" id="KW-1185">Reference proteome</keyword>
<proteinExistence type="predicted"/>
<sequence>MDDLQATAASPAAFPKFRRLPAEIRIKIWKLCLPGRVTELDRPPQRALYTKDPLTGKISNCRLVYATSVIQAPPLIAQVCYESREIALENGFRMDDLYVNELKRSYRDFSPPDWSGRANAWFQPDRDILHLNWTKYTDQPNPLSEFVFLVDEGYANDLDKRPSIMTDLLFDGGYYHDPRSPLSGPGTADNIAELSLLCRGQCRVVITTINIHIPLQVARQSGLFGLLCEAPIQLVDPTDLETIVAFFRLYKGHDEMRNPPVNDVWCDFREILGLSSGENEIRLDTEDEVDYKLSESFLSKVEDWVHFLEYRYLYGTLSPKHGRFFNVMEFLEQVGV</sequence>
<reference evidence="2" key="1">
    <citation type="journal article" date="2023" name="Mol. Phylogenet. Evol.">
        <title>Genome-scale phylogeny and comparative genomics of the fungal order Sordariales.</title>
        <authorList>
            <person name="Hensen N."/>
            <person name="Bonometti L."/>
            <person name="Westerberg I."/>
            <person name="Brannstrom I.O."/>
            <person name="Guillou S."/>
            <person name="Cros-Aarteil S."/>
            <person name="Calhoun S."/>
            <person name="Haridas S."/>
            <person name="Kuo A."/>
            <person name="Mondo S."/>
            <person name="Pangilinan J."/>
            <person name="Riley R."/>
            <person name="LaButti K."/>
            <person name="Andreopoulos B."/>
            <person name="Lipzen A."/>
            <person name="Chen C."/>
            <person name="Yan M."/>
            <person name="Daum C."/>
            <person name="Ng V."/>
            <person name="Clum A."/>
            <person name="Steindorff A."/>
            <person name="Ohm R.A."/>
            <person name="Martin F."/>
            <person name="Silar P."/>
            <person name="Natvig D.O."/>
            <person name="Lalanne C."/>
            <person name="Gautier V."/>
            <person name="Ament-Velasquez S.L."/>
            <person name="Kruys A."/>
            <person name="Hutchinson M.I."/>
            <person name="Powell A.J."/>
            <person name="Barry K."/>
            <person name="Miller A.N."/>
            <person name="Grigoriev I.V."/>
            <person name="Debuchy R."/>
            <person name="Gladieux P."/>
            <person name="Hiltunen Thoren M."/>
            <person name="Johannesson H."/>
        </authorList>
    </citation>
    <scope>NUCLEOTIDE SEQUENCE</scope>
    <source>
        <strain evidence="2">PSN293</strain>
    </source>
</reference>
<dbReference type="PANTHER" id="PTHR35910:SF1">
    <property type="entry name" value="2EXR DOMAIN-CONTAINING PROTEIN"/>
    <property type="match status" value="1"/>
</dbReference>
<evidence type="ECO:0000313" key="3">
    <source>
        <dbReference type="Proteomes" id="UP001301769"/>
    </source>
</evidence>
<organism evidence="2 3">
    <name type="scientific">Rhypophila decipiens</name>
    <dbReference type="NCBI Taxonomy" id="261697"/>
    <lineage>
        <taxon>Eukaryota</taxon>
        <taxon>Fungi</taxon>
        <taxon>Dikarya</taxon>
        <taxon>Ascomycota</taxon>
        <taxon>Pezizomycotina</taxon>
        <taxon>Sordariomycetes</taxon>
        <taxon>Sordariomycetidae</taxon>
        <taxon>Sordariales</taxon>
        <taxon>Naviculisporaceae</taxon>
        <taxon>Rhypophila</taxon>
    </lineage>
</organism>
<dbReference type="AlphaFoldDB" id="A0AAN7B5W7"/>